<dbReference type="HOGENOM" id="CLU_3364151_0_0_9"/>
<dbReference type="Proteomes" id="UP000005396">
    <property type="component" value="Unassembled WGS sequence"/>
</dbReference>
<organism evidence="1 2">
    <name type="scientific">Enterocloster bolteae (strain ATCC BAA-613 / DSM 15670 / CCUG 46953 / JCM 12243 / WAL 16351)</name>
    <name type="common">Clostridium bolteae</name>
    <dbReference type="NCBI Taxonomy" id="411902"/>
    <lineage>
        <taxon>Bacteria</taxon>
        <taxon>Bacillati</taxon>
        <taxon>Bacillota</taxon>
        <taxon>Clostridia</taxon>
        <taxon>Lachnospirales</taxon>
        <taxon>Lachnospiraceae</taxon>
        <taxon>Enterocloster</taxon>
    </lineage>
</organism>
<evidence type="ECO:0000313" key="1">
    <source>
        <dbReference type="EMBL" id="EDP17347.1"/>
    </source>
</evidence>
<proteinExistence type="predicted"/>
<protein>
    <submittedName>
        <fullName evidence="1">Uncharacterized protein</fullName>
    </submittedName>
</protein>
<gene>
    <name evidence="1" type="ORF">CLOBOL_02419</name>
</gene>
<accession>A8RPB1</accession>
<dbReference type="EMBL" id="ABCC02000023">
    <property type="protein sequence ID" value="EDP17347.1"/>
    <property type="molecule type" value="Genomic_DNA"/>
</dbReference>
<reference evidence="1 2" key="2">
    <citation type="submission" date="2007-09" db="EMBL/GenBank/DDBJ databases">
        <title>Draft genome sequence of Clostridium bolteae (ATCC BAA-613).</title>
        <authorList>
            <person name="Sudarsanam P."/>
            <person name="Ley R."/>
            <person name="Guruge J."/>
            <person name="Turnbaugh P.J."/>
            <person name="Mahowald M."/>
            <person name="Liep D."/>
            <person name="Gordon J."/>
        </authorList>
    </citation>
    <scope>NUCLEOTIDE SEQUENCE [LARGE SCALE GENOMIC DNA]</scope>
    <source>
        <strain evidence="2">ATCC BAA-613 / DSM 15670 / CCUG 46953 / JCM 12243 / WAL 16351</strain>
    </source>
</reference>
<reference evidence="1 2" key="1">
    <citation type="submission" date="2007-08" db="EMBL/GenBank/DDBJ databases">
        <authorList>
            <person name="Fulton L."/>
            <person name="Clifton S."/>
            <person name="Fulton B."/>
            <person name="Xu J."/>
            <person name="Minx P."/>
            <person name="Pepin K.H."/>
            <person name="Johnson M."/>
            <person name="Thiruvilangam P."/>
            <person name="Bhonagiri V."/>
            <person name="Nash W.E."/>
            <person name="Mardis E.R."/>
            <person name="Wilson R.K."/>
        </authorList>
    </citation>
    <scope>NUCLEOTIDE SEQUENCE [LARGE SCALE GENOMIC DNA]</scope>
    <source>
        <strain evidence="2">ATCC BAA-613 / DSM 15670 / CCUG 46953 / JCM 12243 / WAL 16351</strain>
    </source>
</reference>
<dbReference type="PaxDb" id="411902-CLOBOL_02419"/>
<name>A8RPB1_ENTBW</name>
<sequence length="35" mass="4065">MKICCGIKGWEVELRSGDAYWHCQVRRKESGNVQP</sequence>
<dbReference type="AlphaFoldDB" id="A8RPB1"/>
<evidence type="ECO:0000313" key="2">
    <source>
        <dbReference type="Proteomes" id="UP000005396"/>
    </source>
</evidence>
<comment type="caution">
    <text evidence="1">The sequence shown here is derived from an EMBL/GenBank/DDBJ whole genome shotgun (WGS) entry which is preliminary data.</text>
</comment>